<dbReference type="SUPFAM" id="SSF53474">
    <property type="entry name" value="alpha/beta-Hydrolases"/>
    <property type="match status" value="1"/>
</dbReference>
<dbReference type="InterPro" id="IPR050261">
    <property type="entry name" value="FrsA_esterase"/>
</dbReference>
<keyword evidence="1" id="KW-0732">Signal</keyword>
<dbReference type="Pfam" id="PF01738">
    <property type="entry name" value="DLH"/>
    <property type="match status" value="1"/>
</dbReference>
<keyword evidence="4" id="KW-1185">Reference proteome</keyword>
<dbReference type="GO" id="GO:0016787">
    <property type="term" value="F:hydrolase activity"/>
    <property type="evidence" value="ECO:0007669"/>
    <property type="project" value="UniProtKB-KW"/>
</dbReference>
<sequence>MTRLLNRSNVLCSWMVALLLTATAFSARADIVTGSLDYEHQGVTLSAYIAQPDGLTGPTPGVLIAHAWWGQGEYARHRARQLAELGYIAVVLDMYGKDVYTDDPNQAGQLAGAFYQDRDLFRARAAAGLEMLKQQPNVDPTRCAAIGYCFGGTTVLELAYDGAELAGIVSFHGSLMPPREGSDDAANVKAKVLIAHGQADPFYSNEQLLEVTNALQSAGQDVQTLTYSGAVHAFTDPGATGELEGAKYDRSADKRSWEHMKLFFEEVFSD</sequence>
<protein>
    <submittedName>
        <fullName evidence="3">Dienelactone hydrolase</fullName>
    </submittedName>
</protein>
<name>A0A7X0H5G1_9BACT</name>
<feature type="domain" description="Dienelactone hydrolase" evidence="2">
    <location>
        <begin position="46"/>
        <end position="267"/>
    </location>
</feature>
<evidence type="ECO:0000313" key="3">
    <source>
        <dbReference type="EMBL" id="MBB6429605.1"/>
    </source>
</evidence>
<evidence type="ECO:0000259" key="2">
    <source>
        <dbReference type="Pfam" id="PF01738"/>
    </source>
</evidence>
<dbReference type="Proteomes" id="UP000541810">
    <property type="component" value="Unassembled WGS sequence"/>
</dbReference>
<reference evidence="3 4" key="1">
    <citation type="submission" date="2020-08" db="EMBL/GenBank/DDBJ databases">
        <title>Genomic Encyclopedia of Type Strains, Phase IV (KMG-IV): sequencing the most valuable type-strain genomes for metagenomic binning, comparative biology and taxonomic classification.</title>
        <authorList>
            <person name="Goeker M."/>
        </authorList>
    </citation>
    <scope>NUCLEOTIDE SEQUENCE [LARGE SCALE GENOMIC DNA]</scope>
    <source>
        <strain evidence="3 4">DSM 103725</strain>
    </source>
</reference>
<dbReference type="InterPro" id="IPR002925">
    <property type="entry name" value="Dienelactn_hydro"/>
</dbReference>
<dbReference type="Gene3D" id="3.40.50.1820">
    <property type="entry name" value="alpha/beta hydrolase"/>
    <property type="match status" value="1"/>
</dbReference>
<keyword evidence="3" id="KW-0378">Hydrolase</keyword>
<accession>A0A7X0H5G1</accession>
<dbReference type="InterPro" id="IPR029058">
    <property type="entry name" value="AB_hydrolase_fold"/>
</dbReference>
<dbReference type="AlphaFoldDB" id="A0A7X0H5G1"/>
<evidence type="ECO:0000313" key="4">
    <source>
        <dbReference type="Proteomes" id="UP000541810"/>
    </source>
</evidence>
<organism evidence="3 4">
    <name type="scientific">Algisphaera agarilytica</name>
    <dbReference type="NCBI Taxonomy" id="1385975"/>
    <lineage>
        <taxon>Bacteria</taxon>
        <taxon>Pseudomonadati</taxon>
        <taxon>Planctomycetota</taxon>
        <taxon>Phycisphaerae</taxon>
        <taxon>Phycisphaerales</taxon>
        <taxon>Phycisphaeraceae</taxon>
        <taxon>Algisphaera</taxon>
    </lineage>
</organism>
<dbReference type="PANTHER" id="PTHR22946">
    <property type="entry name" value="DIENELACTONE HYDROLASE DOMAIN-CONTAINING PROTEIN-RELATED"/>
    <property type="match status" value="1"/>
</dbReference>
<dbReference type="PANTHER" id="PTHR22946:SF0">
    <property type="entry name" value="DIENELACTONE HYDROLASE DOMAIN-CONTAINING PROTEIN"/>
    <property type="match status" value="1"/>
</dbReference>
<dbReference type="EMBL" id="JACHGY010000001">
    <property type="protein sequence ID" value="MBB6429605.1"/>
    <property type="molecule type" value="Genomic_DNA"/>
</dbReference>
<comment type="caution">
    <text evidence="3">The sequence shown here is derived from an EMBL/GenBank/DDBJ whole genome shotgun (WGS) entry which is preliminary data.</text>
</comment>
<feature type="signal peptide" evidence="1">
    <location>
        <begin position="1"/>
        <end position="29"/>
    </location>
</feature>
<dbReference type="RefSeq" id="WP_184677177.1">
    <property type="nucleotide sequence ID" value="NZ_JACHGY010000001.1"/>
</dbReference>
<evidence type="ECO:0000256" key="1">
    <source>
        <dbReference type="SAM" id="SignalP"/>
    </source>
</evidence>
<proteinExistence type="predicted"/>
<feature type="chain" id="PRO_5030591108" evidence="1">
    <location>
        <begin position="30"/>
        <end position="270"/>
    </location>
</feature>
<gene>
    <name evidence="3" type="ORF">HNQ40_001411</name>
</gene>